<dbReference type="Gene3D" id="2.130.10.130">
    <property type="entry name" value="Integrin alpha, N-terminal"/>
    <property type="match status" value="1"/>
</dbReference>
<evidence type="ECO:0000256" key="1">
    <source>
        <dbReference type="ARBA" id="ARBA00022729"/>
    </source>
</evidence>
<dbReference type="InterPro" id="IPR054583">
    <property type="entry name" value="Beta-prop_AUDH"/>
</dbReference>
<dbReference type="Proteomes" id="UP000321301">
    <property type="component" value="Unassembled WGS sequence"/>
</dbReference>
<keyword evidence="1" id="KW-0732">Signal</keyword>
<protein>
    <recommendedName>
        <fullName evidence="2">Aldos-2-ulose dehydratase beta-propeller domain-containing protein</fullName>
    </recommendedName>
</protein>
<evidence type="ECO:0000313" key="3">
    <source>
        <dbReference type="EMBL" id="GEO23781.1"/>
    </source>
</evidence>
<accession>A0A512CHU5</accession>
<dbReference type="SUPFAM" id="SSF69318">
    <property type="entry name" value="Integrin alpha N-terminal domain"/>
    <property type="match status" value="1"/>
</dbReference>
<dbReference type="PANTHER" id="PTHR44103">
    <property type="entry name" value="PROPROTEIN CONVERTASE P"/>
    <property type="match status" value="1"/>
</dbReference>
<dbReference type="AlphaFoldDB" id="A0A512CHU5"/>
<evidence type="ECO:0000259" key="2">
    <source>
        <dbReference type="Pfam" id="PF22301"/>
    </source>
</evidence>
<evidence type="ECO:0000313" key="4">
    <source>
        <dbReference type="Proteomes" id="UP000321301"/>
    </source>
</evidence>
<dbReference type="InterPro" id="IPR013517">
    <property type="entry name" value="FG-GAP"/>
</dbReference>
<dbReference type="Pfam" id="PF13517">
    <property type="entry name" value="FG-GAP_3"/>
    <property type="match status" value="1"/>
</dbReference>
<proteinExistence type="predicted"/>
<dbReference type="EMBL" id="BJYV01000027">
    <property type="protein sequence ID" value="GEO23781.1"/>
    <property type="molecule type" value="Genomic_DNA"/>
</dbReference>
<organism evidence="3 4">
    <name type="scientific">Cyclobacterium qasimii</name>
    <dbReference type="NCBI Taxonomy" id="1350429"/>
    <lineage>
        <taxon>Bacteria</taxon>
        <taxon>Pseudomonadati</taxon>
        <taxon>Bacteroidota</taxon>
        <taxon>Cytophagia</taxon>
        <taxon>Cytophagales</taxon>
        <taxon>Cyclobacteriaceae</taxon>
        <taxon>Cyclobacterium</taxon>
    </lineage>
</organism>
<dbReference type="RefSeq" id="WP_020892581.1">
    <property type="nucleotide sequence ID" value="NZ_BJYV01000027.1"/>
</dbReference>
<keyword evidence="4" id="KW-1185">Reference proteome</keyword>
<dbReference type="Pfam" id="PF22301">
    <property type="entry name" value="AUDH_beta_propeller"/>
    <property type="match status" value="1"/>
</dbReference>
<feature type="domain" description="Aldos-2-ulose dehydratase beta-propeller" evidence="2">
    <location>
        <begin position="114"/>
        <end position="277"/>
    </location>
</feature>
<dbReference type="PANTHER" id="PTHR44103:SF1">
    <property type="entry name" value="PROPROTEIN CONVERTASE P"/>
    <property type="match status" value="1"/>
</dbReference>
<sequence length="388" mass="43535">MIHWLSYLFTAVLINNSPEPHFQAQTLDDNIQIGYGLAIGDVDGDGKPDILLADKNEFVWYRNGDWKRFVMVKDLTEYDNVCIAARDINGDGMVEVAVGAQWNPGETSNEQKSGSVHYLIRPEDPTKAWEPVKLHHEPTVHRMRWVKANDNLFHLVMLPLHGRGNKGGSGDGVKVIAYEQIDKEGRDWKHWVLDQSMHVTHNMEPVPSETGETLYIGGKEGVKAFSYQDGVWTHKSKDGWLVNEYGFGEIRVGKDAVGNSFLAGVEPFHGPTLSVYTVDKKPFAIENLNRTLLTSAMMQGHGLATADLLNMGEDQIVVGWREANDDGDLGIKMFVPQEDGSWEKHWLDKNDMACEDLKVADLDGDGKPEIIASGRATKNLKIYWNKSY</sequence>
<dbReference type="InterPro" id="IPR028994">
    <property type="entry name" value="Integrin_alpha_N"/>
</dbReference>
<reference evidence="3 4" key="1">
    <citation type="submission" date="2019-07" db="EMBL/GenBank/DDBJ databases">
        <title>Whole genome shotgun sequence of Cyclobacterium qasimii NBRC 106168.</title>
        <authorList>
            <person name="Hosoyama A."/>
            <person name="Uohara A."/>
            <person name="Ohji S."/>
            <person name="Ichikawa N."/>
        </authorList>
    </citation>
    <scope>NUCLEOTIDE SEQUENCE [LARGE SCALE GENOMIC DNA]</scope>
    <source>
        <strain evidence="3 4">NBRC 106168</strain>
    </source>
</reference>
<comment type="caution">
    <text evidence="3">The sequence shown here is derived from an EMBL/GenBank/DDBJ whole genome shotgun (WGS) entry which is preliminary data.</text>
</comment>
<gene>
    <name evidence="3" type="ORF">CQA01_43150</name>
</gene>
<name>A0A512CHU5_9BACT</name>